<name>A0A0K0CVA0_ANGCA</name>
<dbReference type="Proteomes" id="UP000035642">
    <property type="component" value="Unassembled WGS sequence"/>
</dbReference>
<organism evidence="2 3">
    <name type="scientific">Angiostrongylus cantonensis</name>
    <name type="common">Rat lungworm</name>
    <dbReference type="NCBI Taxonomy" id="6313"/>
    <lineage>
        <taxon>Eukaryota</taxon>
        <taxon>Metazoa</taxon>
        <taxon>Ecdysozoa</taxon>
        <taxon>Nematoda</taxon>
        <taxon>Chromadorea</taxon>
        <taxon>Rhabditida</taxon>
        <taxon>Rhabditina</taxon>
        <taxon>Rhabditomorpha</taxon>
        <taxon>Strongyloidea</taxon>
        <taxon>Metastrongylidae</taxon>
        <taxon>Angiostrongylus</taxon>
    </lineage>
</organism>
<reference evidence="2" key="1">
    <citation type="submission" date="2012-09" db="EMBL/GenBank/DDBJ databases">
        <authorList>
            <person name="Martin A.A."/>
        </authorList>
    </citation>
    <scope>NUCLEOTIDE SEQUENCE</scope>
</reference>
<keyword evidence="2" id="KW-1185">Reference proteome</keyword>
<evidence type="ECO:0000313" key="3">
    <source>
        <dbReference type="WBParaSite" id="ACAC_0000123401-mRNA-1"/>
    </source>
</evidence>
<proteinExistence type="predicted"/>
<protein>
    <submittedName>
        <fullName evidence="3">Bacteriocin</fullName>
    </submittedName>
</protein>
<dbReference type="AlphaFoldDB" id="A0A0K0CVA0"/>
<accession>A0A0K0CVA0</accession>
<reference evidence="3" key="2">
    <citation type="submission" date="2017-02" db="UniProtKB">
        <authorList>
            <consortium name="WormBaseParasite"/>
        </authorList>
    </citation>
    <scope>IDENTIFICATION</scope>
</reference>
<evidence type="ECO:0000313" key="2">
    <source>
        <dbReference type="Proteomes" id="UP000035642"/>
    </source>
</evidence>
<feature type="compositionally biased region" description="Basic residues" evidence="1">
    <location>
        <begin position="47"/>
        <end position="56"/>
    </location>
</feature>
<evidence type="ECO:0000256" key="1">
    <source>
        <dbReference type="SAM" id="MobiDB-lite"/>
    </source>
</evidence>
<feature type="region of interest" description="Disordered" evidence="1">
    <location>
        <begin position="37"/>
        <end position="57"/>
    </location>
</feature>
<dbReference type="WBParaSite" id="ACAC_0000123401-mRNA-1">
    <property type="protein sequence ID" value="ACAC_0000123401-mRNA-1"/>
    <property type="gene ID" value="ACAC_0000123401"/>
</dbReference>
<sequence>MKDEKLSKISIGKLPRLELSGQSGGEVDVGTAKVTPVNETRPQVATRRPKRQRKTNPFRLMKSLVRYVI</sequence>